<dbReference type="AlphaFoldDB" id="A0A6P1P494"/>
<dbReference type="RefSeq" id="WP_160694350.1">
    <property type="nucleotide sequence ID" value="NZ_CP047897.1"/>
</dbReference>
<organism evidence="1 2">
    <name type="scientific">Nibribacter ruber</name>
    <dbReference type="NCBI Taxonomy" id="2698458"/>
    <lineage>
        <taxon>Bacteria</taxon>
        <taxon>Pseudomonadati</taxon>
        <taxon>Bacteroidota</taxon>
        <taxon>Cytophagia</taxon>
        <taxon>Cytophagales</taxon>
        <taxon>Hymenobacteraceae</taxon>
        <taxon>Nibribacter</taxon>
    </lineage>
</organism>
<keyword evidence="2" id="KW-1185">Reference proteome</keyword>
<reference evidence="1 2" key="1">
    <citation type="submission" date="2020-01" db="EMBL/GenBank/DDBJ databases">
        <authorList>
            <person name="Kim M."/>
        </authorList>
    </citation>
    <scope>NUCLEOTIDE SEQUENCE [LARGE SCALE GENOMIC DNA]</scope>
    <source>
        <strain evidence="1 2">BT10</strain>
    </source>
</reference>
<evidence type="ECO:0000313" key="1">
    <source>
        <dbReference type="EMBL" id="QHL89212.1"/>
    </source>
</evidence>
<sequence length="46" mass="5071">MKTIILVFSLFSGKEAKNEKETNPLRAMSNPEMRADTNGACAKVNN</sequence>
<dbReference type="EMBL" id="CP047897">
    <property type="protein sequence ID" value="QHL89212.1"/>
    <property type="molecule type" value="Genomic_DNA"/>
</dbReference>
<dbReference type="KEGG" id="nib:GU926_17955"/>
<name>A0A6P1P494_9BACT</name>
<protein>
    <submittedName>
        <fullName evidence="1">Uncharacterized protein</fullName>
    </submittedName>
</protein>
<evidence type="ECO:0000313" key="2">
    <source>
        <dbReference type="Proteomes" id="UP000464214"/>
    </source>
</evidence>
<gene>
    <name evidence="1" type="ORF">GU926_17955</name>
</gene>
<dbReference type="Proteomes" id="UP000464214">
    <property type="component" value="Chromosome"/>
</dbReference>
<accession>A0A6P1P494</accession>
<proteinExistence type="predicted"/>